<name>A0ACC1RQA4_9APHY</name>
<dbReference type="Proteomes" id="UP001148662">
    <property type="component" value="Unassembled WGS sequence"/>
</dbReference>
<evidence type="ECO:0000313" key="1">
    <source>
        <dbReference type="EMBL" id="KAJ3524547.1"/>
    </source>
</evidence>
<organism evidence="1 2">
    <name type="scientific">Phlebia brevispora</name>
    <dbReference type="NCBI Taxonomy" id="194682"/>
    <lineage>
        <taxon>Eukaryota</taxon>
        <taxon>Fungi</taxon>
        <taxon>Dikarya</taxon>
        <taxon>Basidiomycota</taxon>
        <taxon>Agaricomycotina</taxon>
        <taxon>Agaricomycetes</taxon>
        <taxon>Polyporales</taxon>
        <taxon>Meruliaceae</taxon>
        <taxon>Phlebia</taxon>
    </lineage>
</organism>
<protein>
    <submittedName>
        <fullName evidence="1">Uncharacterized protein</fullName>
    </submittedName>
</protein>
<sequence length="325" mass="36536">MIAKASQAIAVVATAFHAASTAAKSDARSLDAQGSKSGRVFPDALVASLLLALEIGLESGPNHNMGKVSQREPISVETPNIRICIYGSNVQGSADFHVAETHTSTSKPLLLDKSKRRTLDFRLLQQESFKHDWRAQGWDDEENFPSLADTRTVQPYCCNSRDPAKALLHTSTAFLCFPDNTMSNRLIQHRVGGWLPQDQSVLERWLSKKIARAEARADEPFHPVIQEFQRFIEGDPVIYMGFHQMFEQVPDKLPYKNNPTRVRDYKLMLALFNDIITTAPAFEENDLVGFPINAILDWPMVQADVLRLVYLPYLSGVPLRPHHRS</sequence>
<reference evidence="1" key="1">
    <citation type="submission" date="2022-07" db="EMBL/GenBank/DDBJ databases">
        <title>Genome Sequence of Phlebia brevispora.</title>
        <authorList>
            <person name="Buettner E."/>
        </authorList>
    </citation>
    <scope>NUCLEOTIDE SEQUENCE</scope>
    <source>
        <strain evidence="1">MPL23</strain>
    </source>
</reference>
<keyword evidence="2" id="KW-1185">Reference proteome</keyword>
<gene>
    <name evidence="1" type="ORF">NM688_g8540</name>
</gene>
<proteinExistence type="predicted"/>
<dbReference type="EMBL" id="JANHOG010002331">
    <property type="protein sequence ID" value="KAJ3524547.1"/>
    <property type="molecule type" value="Genomic_DNA"/>
</dbReference>
<comment type="caution">
    <text evidence="1">The sequence shown here is derived from an EMBL/GenBank/DDBJ whole genome shotgun (WGS) entry which is preliminary data.</text>
</comment>
<accession>A0ACC1RQA4</accession>
<evidence type="ECO:0000313" key="2">
    <source>
        <dbReference type="Proteomes" id="UP001148662"/>
    </source>
</evidence>